<dbReference type="Gene3D" id="3.30.530.20">
    <property type="match status" value="1"/>
</dbReference>
<dbReference type="RefSeq" id="WP_073112983.1">
    <property type="nucleotide sequence ID" value="NZ_FQZY01000083.1"/>
</dbReference>
<dbReference type="STRING" id="1121950.SAMN02745243_03684"/>
<dbReference type="OrthoDB" id="9788177at2"/>
<sequence length="148" mass="17154">MAISNIKTTFPSDIHTVWQVVTSVEDYTWRSDLGKTEILSEKQFVEYTKDGYATTFTITASEPYRRWEFDMENENMSGHWIGIFTQKDDQTEIDFTEDVTAKKVFMKPFVKAFLKKQQTQFISDLEKALRSAPRTPSTENGSTSETPR</sequence>
<name>A0A1M6V4L9_9FIRM</name>
<evidence type="ECO:0000313" key="3">
    <source>
        <dbReference type="Proteomes" id="UP000184301"/>
    </source>
</evidence>
<reference evidence="2 3" key="1">
    <citation type="submission" date="2016-11" db="EMBL/GenBank/DDBJ databases">
        <authorList>
            <person name="Jaros S."/>
            <person name="Januszkiewicz K."/>
            <person name="Wedrychowicz H."/>
        </authorList>
    </citation>
    <scope>NUCLEOTIDE SEQUENCE [LARGE SCALE GENOMIC DNA]</scope>
    <source>
        <strain evidence="2 3">DSM 15480</strain>
    </source>
</reference>
<feature type="compositionally biased region" description="Polar residues" evidence="1">
    <location>
        <begin position="134"/>
        <end position="148"/>
    </location>
</feature>
<accession>A0A1M6V4L9</accession>
<proteinExistence type="predicted"/>
<dbReference type="AlphaFoldDB" id="A0A1M6V4L9"/>
<evidence type="ECO:0000256" key="1">
    <source>
        <dbReference type="SAM" id="MobiDB-lite"/>
    </source>
</evidence>
<dbReference type="InterPro" id="IPR023393">
    <property type="entry name" value="START-like_dom_sf"/>
</dbReference>
<protein>
    <recommendedName>
        <fullName evidence="4">Polyketide cyclase / dehydrase and lipid transport</fullName>
    </recommendedName>
</protein>
<evidence type="ECO:0008006" key="4">
    <source>
        <dbReference type="Google" id="ProtNLM"/>
    </source>
</evidence>
<dbReference type="EMBL" id="FQZY01000083">
    <property type="protein sequence ID" value="SHK76408.1"/>
    <property type="molecule type" value="Genomic_DNA"/>
</dbReference>
<feature type="region of interest" description="Disordered" evidence="1">
    <location>
        <begin position="126"/>
        <end position="148"/>
    </location>
</feature>
<dbReference type="Proteomes" id="UP000184301">
    <property type="component" value="Unassembled WGS sequence"/>
</dbReference>
<evidence type="ECO:0000313" key="2">
    <source>
        <dbReference type="EMBL" id="SHK76408.1"/>
    </source>
</evidence>
<dbReference type="SUPFAM" id="SSF55961">
    <property type="entry name" value="Bet v1-like"/>
    <property type="match status" value="1"/>
</dbReference>
<keyword evidence="3" id="KW-1185">Reference proteome</keyword>
<gene>
    <name evidence="2" type="ORF">SAMN02745243_03684</name>
</gene>
<organism evidence="2 3">
    <name type="scientific">Hespellia stercorisuis DSM 15480</name>
    <dbReference type="NCBI Taxonomy" id="1121950"/>
    <lineage>
        <taxon>Bacteria</taxon>
        <taxon>Bacillati</taxon>
        <taxon>Bacillota</taxon>
        <taxon>Clostridia</taxon>
        <taxon>Lachnospirales</taxon>
        <taxon>Lachnospiraceae</taxon>
        <taxon>Hespellia</taxon>
    </lineage>
</organism>